<feature type="compositionally biased region" description="Polar residues" evidence="1">
    <location>
        <begin position="334"/>
        <end position="345"/>
    </location>
</feature>
<keyword evidence="2" id="KW-0472">Membrane</keyword>
<sequence>MVRIRQLDTGPLANFSAIETPKAMGGSFSLADCGLNRESSVIRANNVWGTLASKYGLGADEYKILLTTSKSVYSDTILILKPLFVSRTVIVLSIIMERMLNIISSGIWQVASHVVTILPVGTLFGAAVALGLPRHPHVDVVIFLLLAVSGSTSILVHASTFKQARLGPVATIIALGYIISRTRCFTEYPKSVDELVTGLRDYALMMAVVISVVAMMMPATVRTRQLSGGIAEEEDHLPPLSVESRSALRKPMAKRSWDLSSTTSHLDLLSHIGSLDFKFMPGPNSHYSDHSSSKDSVITLSSGSERDLGRIMEIIQWATATAPTTPGTKGDTTISTQTSVTKESA</sequence>
<comment type="caution">
    <text evidence="3">The sequence shown here is derived from an EMBL/GenBank/DDBJ whole genome shotgun (WGS) entry which is preliminary data.</text>
</comment>
<name>A0A9P7GVX4_9HYPO</name>
<dbReference type="EMBL" id="JAGPUO010000018">
    <property type="protein sequence ID" value="KAG5657233.1"/>
    <property type="molecule type" value="Genomic_DNA"/>
</dbReference>
<feature type="transmembrane region" description="Helical" evidence="2">
    <location>
        <begin position="138"/>
        <end position="158"/>
    </location>
</feature>
<feature type="transmembrane region" description="Helical" evidence="2">
    <location>
        <begin position="76"/>
        <end position="95"/>
    </location>
</feature>
<protein>
    <submittedName>
        <fullName evidence="3">Uncharacterized protein</fullName>
    </submittedName>
</protein>
<keyword evidence="2" id="KW-1133">Transmembrane helix</keyword>
<reference evidence="3" key="1">
    <citation type="submission" date="2021-04" db="EMBL/GenBank/DDBJ databases">
        <title>Draft genome of Fusarium avenaceum strain F156N33, isolated from an atmospheric sample in Virginia.</title>
        <authorList>
            <person name="Yang S."/>
            <person name="Vinatzer B.A."/>
            <person name="Coleman J."/>
        </authorList>
    </citation>
    <scope>NUCLEOTIDE SEQUENCE</scope>
    <source>
        <strain evidence="3">F156N33</strain>
    </source>
</reference>
<evidence type="ECO:0000313" key="4">
    <source>
        <dbReference type="Proteomes" id="UP000782241"/>
    </source>
</evidence>
<accession>A0A9P7GVX4</accession>
<feature type="transmembrane region" description="Helical" evidence="2">
    <location>
        <begin position="165"/>
        <end position="182"/>
    </location>
</feature>
<dbReference type="Proteomes" id="UP000782241">
    <property type="component" value="Unassembled WGS sequence"/>
</dbReference>
<keyword evidence="4" id="KW-1185">Reference proteome</keyword>
<keyword evidence="2" id="KW-0812">Transmembrane</keyword>
<evidence type="ECO:0000256" key="1">
    <source>
        <dbReference type="SAM" id="MobiDB-lite"/>
    </source>
</evidence>
<organism evidence="3 4">
    <name type="scientific">Fusarium avenaceum</name>
    <dbReference type="NCBI Taxonomy" id="40199"/>
    <lineage>
        <taxon>Eukaryota</taxon>
        <taxon>Fungi</taxon>
        <taxon>Dikarya</taxon>
        <taxon>Ascomycota</taxon>
        <taxon>Pezizomycotina</taxon>
        <taxon>Sordariomycetes</taxon>
        <taxon>Hypocreomycetidae</taxon>
        <taxon>Hypocreales</taxon>
        <taxon>Nectriaceae</taxon>
        <taxon>Fusarium</taxon>
        <taxon>Fusarium tricinctum species complex</taxon>
    </lineage>
</organism>
<feature type="compositionally biased region" description="Low complexity" evidence="1">
    <location>
        <begin position="322"/>
        <end position="333"/>
    </location>
</feature>
<evidence type="ECO:0000313" key="3">
    <source>
        <dbReference type="EMBL" id="KAG5657233.1"/>
    </source>
</evidence>
<feature type="transmembrane region" description="Helical" evidence="2">
    <location>
        <begin position="202"/>
        <end position="221"/>
    </location>
</feature>
<evidence type="ECO:0000256" key="2">
    <source>
        <dbReference type="SAM" id="Phobius"/>
    </source>
</evidence>
<proteinExistence type="predicted"/>
<feature type="transmembrane region" description="Helical" evidence="2">
    <location>
        <begin position="107"/>
        <end position="132"/>
    </location>
</feature>
<dbReference type="AlphaFoldDB" id="A0A9P7GVX4"/>
<gene>
    <name evidence="3" type="ORF">KAF25_001822</name>
</gene>
<feature type="region of interest" description="Disordered" evidence="1">
    <location>
        <begin position="322"/>
        <end position="345"/>
    </location>
</feature>